<sequence>MYIPTRNEQRLDVLRHVVEIRTNEDIPEAGPRIAPHATDYLRETAEPTCQPPNPAKPISKSTTAEQKLWHHNGVDAERAGGGICSMCLSARGDVGPMMDDVGEAELAGLAEGDDIRGRPGAGDDGLEALRRMRF</sequence>
<protein>
    <submittedName>
        <fullName evidence="2">Uncharacterized protein</fullName>
    </submittedName>
</protein>
<name>A0AAD5YMT2_9AGAR</name>
<feature type="region of interest" description="Disordered" evidence="1">
    <location>
        <begin position="44"/>
        <end position="65"/>
    </location>
</feature>
<reference evidence="2" key="1">
    <citation type="submission" date="2022-07" db="EMBL/GenBank/DDBJ databases">
        <title>Genome Sequence of Leucocoprinus birnbaumii.</title>
        <authorList>
            <person name="Buettner E."/>
        </authorList>
    </citation>
    <scope>NUCLEOTIDE SEQUENCE</scope>
    <source>
        <strain evidence="2">VT141</strain>
    </source>
</reference>
<organism evidence="2 3">
    <name type="scientific">Leucocoprinus birnbaumii</name>
    <dbReference type="NCBI Taxonomy" id="56174"/>
    <lineage>
        <taxon>Eukaryota</taxon>
        <taxon>Fungi</taxon>
        <taxon>Dikarya</taxon>
        <taxon>Basidiomycota</taxon>
        <taxon>Agaricomycotina</taxon>
        <taxon>Agaricomycetes</taxon>
        <taxon>Agaricomycetidae</taxon>
        <taxon>Agaricales</taxon>
        <taxon>Agaricineae</taxon>
        <taxon>Agaricaceae</taxon>
        <taxon>Leucocoprinus</taxon>
    </lineage>
</organism>
<accession>A0AAD5YMT2</accession>
<gene>
    <name evidence="2" type="ORF">NP233_g8804</name>
</gene>
<dbReference type="Proteomes" id="UP001213000">
    <property type="component" value="Unassembled WGS sequence"/>
</dbReference>
<proteinExistence type="predicted"/>
<dbReference type="AlphaFoldDB" id="A0AAD5YMT2"/>
<dbReference type="EMBL" id="JANIEX010000736">
    <property type="protein sequence ID" value="KAJ3563654.1"/>
    <property type="molecule type" value="Genomic_DNA"/>
</dbReference>
<comment type="caution">
    <text evidence="2">The sequence shown here is derived from an EMBL/GenBank/DDBJ whole genome shotgun (WGS) entry which is preliminary data.</text>
</comment>
<evidence type="ECO:0000313" key="3">
    <source>
        <dbReference type="Proteomes" id="UP001213000"/>
    </source>
</evidence>
<evidence type="ECO:0000313" key="2">
    <source>
        <dbReference type="EMBL" id="KAJ3563654.1"/>
    </source>
</evidence>
<keyword evidence="3" id="KW-1185">Reference proteome</keyword>
<evidence type="ECO:0000256" key="1">
    <source>
        <dbReference type="SAM" id="MobiDB-lite"/>
    </source>
</evidence>